<accession>A0ABN7WC23</accession>
<name>A0ABN7WC23_GIGMA</name>
<reference evidence="1 2" key="1">
    <citation type="submission" date="2021-06" db="EMBL/GenBank/DDBJ databases">
        <authorList>
            <person name="Kallberg Y."/>
            <person name="Tangrot J."/>
            <person name="Rosling A."/>
        </authorList>
    </citation>
    <scope>NUCLEOTIDE SEQUENCE [LARGE SCALE GENOMIC DNA]</scope>
    <source>
        <strain evidence="1 2">120-4 pot B 10/14</strain>
    </source>
</reference>
<comment type="caution">
    <text evidence="1">The sequence shown here is derived from an EMBL/GenBank/DDBJ whole genome shotgun (WGS) entry which is preliminary data.</text>
</comment>
<sequence>KGVSQVKLAERFGVAKATILEIICEKERTGKFSLLEETLALWVLWANIALQIVTGTIIQCKATQLAEKLEVIDAFDEFLEFGSDPPKTITIKNAIGFTTAAWKEYITADNHLITTEMPNDEEIIEAIKNYECIEPENEITNKLISFIQAFGFMNRILLFLKQQPDSSLNVNDSLIRNLKKLKKEVKLKYIALQ</sequence>
<dbReference type="Proteomes" id="UP000789901">
    <property type="component" value="Unassembled WGS sequence"/>
</dbReference>
<proteinExistence type="predicted"/>
<organism evidence="1 2">
    <name type="scientific">Gigaspora margarita</name>
    <dbReference type="NCBI Taxonomy" id="4874"/>
    <lineage>
        <taxon>Eukaryota</taxon>
        <taxon>Fungi</taxon>
        <taxon>Fungi incertae sedis</taxon>
        <taxon>Mucoromycota</taxon>
        <taxon>Glomeromycotina</taxon>
        <taxon>Glomeromycetes</taxon>
        <taxon>Diversisporales</taxon>
        <taxon>Gigasporaceae</taxon>
        <taxon>Gigaspora</taxon>
    </lineage>
</organism>
<dbReference type="EMBL" id="CAJVQB010037710">
    <property type="protein sequence ID" value="CAG8825498.1"/>
    <property type="molecule type" value="Genomic_DNA"/>
</dbReference>
<gene>
    <name evidence="1" type="ORF">GMARGA_LOCUS28862</name>
</gene>
<keyword evidence="2" id="KW-1185">Reference proteome</keyword>
<feature type="non-terminal residue" evidence="1">
    <location>
        <position position="1"/>
    </location>
</feature>
<evidence type="ECO:0000313" key="2">
    <source>
        <dbReference type="Proteomes" id="UP000789901"/>
    </source>
</evidence>
<evidence type="ECO:0000313" key="1">
    <source>
        <dbReference type="EMBL" id="CAG8825498.1"/>
    </source>
</evidence>
<protein>
    <submittedName>
        <fullName evidence="1">18346_t:CDS:1</fullName>
    </submittedName>
</protein>